<dbReference type="Proteomes" id="UP001304340">
    <property type="component" value="Chromosome"/>
</dbReference>
<dbReference type="InterPro" id="IPR005503">
    <property type="entry name" value="FliL"/>
</dbReference>
<comment type="similarity">
    <text evidence="3 10">Belongs to the FliL family.</text>
</comment>
<dbReference type="GO" id="GO:0009425">
    <property type="term" value="C:bacterial-type flagellum basal body"/>
    <property type="evidence" value="ECO:0007669"/>
    <property type="project" value="InterPro"/>
</dbReference>
<dbReference type="GO" id="GO:0005886">
    <property type="term" value="C:plasma membrane"/>
    <property type="evidence" value="ECO:0007669"/>
    <property type="project" value="UniProtKB-SubCell"/>
</dbReference>
<name>A0AAF0Z4B8_9MICO</name>
<keyword evidence="12" id="KW-0969">Cilium</keyword>
<evidence type="ECO:0000256" key="8">
    <source>
        <dbReference type="ARBA" id="ARBA00022989"/>
    </source>
</evidence>
<evidence type="ECO:0000256" key="5">
    <source>
        <dbReference type="ARBA" id="ARBA00022500"/>
    </source>
</evidence>
<dbReference type="AlphaFoldDB" id="A0AAF0Z4B8"/>
<accession>A0AAF0Z4B8</accession>
<evidence type="ECO:0000256" key="7">
    <source>
        <dbReference type="ARBA" id="ARBA00022779"/>
    </source>
</evidence>
<dbReference type="RefSeq" id="WP_319156522.1">
    <property type="nucleotide sequence ID" value="NZ_CP138359.1"/>
</dbReference>
<keyword evidence="13" id="KW-1185">Reference proteome</keyword>
<dbReference type="KEGG" id="sbil:SANBI_003057"/>
<evidence type="ECO:0000256" key="4">
    <source>
        <dbReference type="ARBA" id="ARBA00022475"/>
    </source>
</evidence>
<keyword evidence="7 10" id="KW-0283">Flagellar rotation</keyword>
<evidence type="ECO:0000256" key="2">
    <source>
        <dbReference type="ARBA" id="ARBA00004162"/>
    </source>
</evidence>
<keyword evidence="8 10" id="KW-1133">Transmembrane helix</keyword>
<proteinExistence type="inferred from homology"/>
<evidence type="ECO:0000256" key="1">
    <source>
        <dbReference type="ARBA" id="ARBA00002254"/>
    </source>
</evidence>
<evidence type="ECO:0000256" key="9">
    <source>
        <dbReference type="ARBA" id="ARBA00023136"/>
    </source>
</evidence>
<keyword evidence="5 10" id="KW-0145">Chemotaxis</keyword>
<keyword evidence="6 10" id="KW-0812">Transmembrane</keyword>
<dbReference type="Pfam" id="PF03748">
    <property type="entry name" value="FliL"/>
    <property type="match status" value="1"/>
</dbReference>
<gene>
    <name evidence="12" type="ORF">SANBI_003057</name>
</gene>
<feature type="transmembrane region" description="Helical" evidence="10">
    <location>
        <begin position="43"/>
        <end position="62"/>
    </location>
</feature>
<dbReference type="EMBL" id="CP138359">
    <property type="protein sequence ID" value="WPF81744.1"/>
    <property type="molecule type" value="Genomic_DNA"/>
</dbReference>
<keyword evidence="12" id="KW-0282">Flagellum</keyword>
<organism evidence="12 13">
    <name type="scientific">Sanguibacter biliveldensis</name>
    <dbReference type="NCBI Taxonomy" id="3030830"/>
    <lineage>
        <taxon>Bacteria</taxon>
        <taxon>Bacillati</taxon>
        <taxon>Actinomycetota</taxon>
        <taxon>Actinomycetes</taxon>
        <taxon>Micrococcales</taxon>
        <taxon>Sanguibacteraceae</taxon>
        <taxon>Sanguibacter</taxon>
    </lineage>
</organism>
<reference evidence="13" key="1">
    <citation type="submission" date="2023-11" db="EMBL/GenBank/DDBJ databases">
        <authorList>
            <person name="Helweg L.P."/>
            <person name="Kiel A."/>
            <person name="Hitz F."/>
            <person name="Ruckert-Reed C."/>
            <person name="Busche T."/>
            <person name="Kaltschmidt B."/>
            <person name="Kaltschmidt C."/>
        </authorList>
    </citation>
    <scope>NUCLEOTIDE SEQUENCE [LARGE SCALE GENOMIC DNA]</scope>
    <source>
        <strain evidence="13">4.1</strain>
    </source>
</reference>
<evidence type="ECO:0000313" key="12">
    <source>
        <dbReference type="EMBL" id="WPF81744.1"/>
    </source>
</evidence>
<evidence type="ECO:0000256" key="11">
    <source>
        <dbReference type="SAM" id="MobiDB-lite"/>
    </source>
</evidence>
<dbReference type="PANTHER" id="PTHR35091">
    <property type="entry name" value="FLAGELLAR PROTEIN FLIL"/>
    <property type="match status" value="1"/>
</dbReference>
<keyword evidence="12" id="KW-0966">Cell projection</keyword>
<comment type="function">
    <text evidence="1 10">Controls the rotational direction of flagella during chemotaxis.</text>
</comment>
<evidence type="ECO:0000256" key="10">
    <source>
        <dbReference type="RuleBase" id="RU364125"/>
    </source>
</evidence>
<feature type="region of interest" description="Disordered" evidence="11">
    <location>
        <begin position="1"/>
        <end position="34"/>
    </location>
</feature>
<evidence type="ECO:0000313" key="13">
    <source>
        <dbReference type="Proteomes" id="UP001304340"/>
    </source>
</evidence>
<protein>
    <recommendedName>
        <fullName evidence="10">Flagellar protein FliL</fullName>
    </recommendedName>
</protein>
<sequence length="168" mass="17739">MPIEQRVMNAPQRPGAAASGGGIKPKAEAAAPEETPKKSKKKLFVIVGIAVVVLAAAAYYFLVMSKGGEAAEPAPEPGEVFTVEAMSINLADGHYLRLGFGLQLTLEAHELDAAKARDAAIALYSGKSVAEVTDPATRDTLKDQLATSLETLYEGEVMGVYLTDYVTQ</sequence>
<evidence type="ECO:0000256" key="3">
    <source>
        <dbReference type="ARBA" id="ARBA00008281"/>
    </source>
</evidence>
<comment type="subcellular location">
    <subcellularLocation>
        <location evidence="2">Cell membrane</location>
        <topology evidence="2">Single-pass membrane protein</topology>
    </subcellularLocation>
</comment>
<evidence type="ECO:0000256" key="6">
    <source>
        <dbReference type="ARBA" id="ARBA00022692"/>
    </source>
</evidence>
<keyword evidence="4 10" id="KW-1003">Cell membrane</keyword>
<keyword evidence="9 10" id="KW-0472">Membrane</keyword>
<dbReference type="GO" id="GO:0071978">
    <property type="term" value="P:bacterial-type flagellum-dependent swarming motility"/>
    <property type="evidence" value="ECO:0007669"/>
    <property type="project" value="TreeGrafter"/>
</dbReference>
<dbReference type="GO" id="GO:0006935">
    <property type="term" value="P:chemotaxis"/>
    <property type="evidence" value="ECO:0007669"/>
    <property type="project" value="UniProtKB-KW"/>
</dbReference>
<dbReference type="PANTHER" id="PTHR35091:SF2">
    <property type="entry name" value="FLAGELLAR PROTEIN FLIL"/>
    <property type="match status" value="1"/>
</dbReference>